<accession>A0A915J946</accession>
<evidence type="ECO:0000313" key="2">
    <source>
        <dbReference type="WBParaSite" id="nRc.2.0.1.t23003-RA"/>
    </source>
</evidence>
<protein>
    <submittedName>
        <fullName evidence="2">Uncharacterized protein</fullName>
    </submittedName>
</protein>
<proteinExistence type="predicted"/>
<dbReference type="WBParaSite" id="nRc.2.0.1.t23003-RA">
    <property type="protein sequence ID" value="nRc.2.0.1.t23003-RA"/>
    <property type="gene ID" value="nRc.2.0.1.g23003"/>
</dbReference>
<organism evidence="1 2">
    <name type="scientific">Romanomermis culicivorax</name>
    <name type="common">Nematode worm</name>
    <dbReference type="NCBI Taxonomy" id="13658"/>
    <lineage>
        <taxon>Eukaryota</taxon>
        <taxon>Metazoa</taxon>
        <taxon>Ecdysozoa</taxon>
        <taxon>Nematoda</taxon>
        <taxon>Enoplea</taxon>
        <taxon>Dorylaimia</taxon>
        <taxon>Mermithida</taxon>
        <taxon>Mermithoidea</taxon>
        <taxon>Mermithidae</taxon>
        <taxon>Romanomermis</taxon>
    </lineage>
</organism>
<sequence>MGRRQLKLYCSDYEASTKDTPPYSMNCGGSTATIQEKIVEI</sequence>
<dbReference type="Proteomes" id="UP000887565">
    <property type="component" value="Unplaced"/>
</dbReference>
<keyword evidence="1" id="KW-1185">Reference proteome</keyword>
<evidence type="ECO:0000313" key="1">
    <source>
        <dbReference type="Proteomes" id="UP000887565"/>
    </source>
</evidence>
<dbReference type="AlphaFoldDB" id="A0A915J946"/>
<name>A0A915J946_ROMCU</name>
<reference evidence="2" key="1">
    <citation type="submission" date="2022-11" db="UniProtKB">
        <authorList>
            <consortium name="WormBaseParasite"/>
        </authorList>
    </citation>
    <scope>IDENTIFICATION</scope>
</reference>